<evidence type="ECO:0000256" key="6">
    <source>
        <dbReference type="SAM" id="MobiDB-lite"/>
    </source>
</evidence>
<dbReference type="AlphaFoldDB" id="A0A5B6ZRY2"/>
<organism evidence="8">
    <name type="scientific">Davidia involucrata</name>
    <name type="common">Dove tree</name>
    <dbReference type="NCBI Taxonomy" id="16924"/>
    <lineage>
        <taxon>Eukaryota</taxon>
        <taxon>Viridiplantae</taxon>
        <taxon>Streptophyta</taxon>
        <taxon>Embryophyta</taxon>
        <taxon>Tracheophyta</taxon>
        <taxon>Spermatophyta</taxon>
        <taxon>Magnoliopsida</taxon>
        <taxon>eudicotyledons</taxon>
        <taxon>Gunneridae</taxon>
        <taxon>Pentapetalae</taxon>
        <taxon>asterids</taxon>
        <taxon>Cornales</taxon>
        <taxon>Nyssaceae</taxon>
        <taxon>Davidia</taxon>
    </lineage>
</organism>
<proteinExistence type="inferred from homology"/>
<evidence type="ECO:0000313" key="8">
    <source>
        <dbReference type="EMBL" id="MPA46266.1"/>
    </source>
</evidence>
<gene>
    <name evidence="8" type="ORF">Din_015707</name>
</gene>
<evidence type="ECO:0000256" key="1">
    <source>
        <dbReference type="ARBA" id="ARBA00022618"/>
    </source>
</evidence>
<keyword evidence="4" id="KW-0131">Cell cycle</keyword>
<sequence>MEAETSRSVKRKPLSDRTNFIPTTTLRSLSSPSLSLFVKPPNPNPNPNPKPKSKPNLKPYNSSTNKPETNSSKSDTSVRSSNTNKNNVPNPRTIAQPHPSTPPPIPPSHSSSTNAGNRTSEIFEPLVVYSRRQTAEKTKCKVMVVAVPFICPPLEKTKDKGKAVSVSISGPPLEKMKKKGKAVAVPFNRFPLVNTKNKGKAVAVPSSCPPLPGTRNIRDELNEAVDIGLSKSCTVPYGKHKKKRHCLFPEQDVSDFALPQGFIEQQKAYFKGVDEFELPEEVAYDELDL</sequence>
<accession>A0A5B6ZRY2</accession>
<evidence type="ECO:0000256" key="3">
    <source>
        <dbReference type="ARBA" id="ARBA00023242"/>
    </source>
</evidence>
<dbReference type="InterPro" id="IPR057337">
    <property type="entry name" value="Sororin_C"/>
</dbReference>
<feature type="compositionally biased region" description="Pro residues" evidence="6">
    <location>
        <begin position="40"/>
        <end position="50"/>
    </location>
</feature>
<evidence type="ECO:0000256" key="2">
    <source>
        <dbReference type="ARBA" id="ARBA00022776"/>
    </source>
</evidence>
<protein>
    <recommendedName>
        <fullName evidence="7">Sororin C-terminal region domain-containing protein</fullName>
    </recommendedName>
</protein>
<reference evidence="8" key="1">
    <citation type="submission" date="2019-08" db="EMBL/GenBank/DDBJ databases">
        <title>Reference gene set and small RNA set construction with multiple tissues from Davidia involucrata Baill.</title>
        <authorList>
            <person name="Yang H."/>
            <person name="Zhou C."/>
            <person name="Li G."/>
            <person name="Wang J."/>
            <person name="Gao P."/>
            <person name="Wang M."/>
            <person name="Wang R."/>
            <person name="Zhao Y."/>
        </authorList>
    </citation>
    <scope>NUCLEOTIDE SEQUENCE</scope>
    <source>
        <tissue evidence="8">Mixed with DoveR01_LX</tissue>
    </source>
</reference>
<dbReference type="GO" id="GO:0005634">
    <property type="term" value="C:nucleus"/>
    <property type="evidence" value="ECO:0007669"/>
    <property type="project" value="UniProtKB-SubCell"/>
</dbReference>
<dbReference type="PANTHER" id="PTHR35740:SF1">
    <property type="entry name" value="OS12G0111700 PROTEIN"/>
    <property type="match status" value="1"/>
</dbReference>
<feature type="compositionally biased region" description="Polar residues" evidence="6">
    <location>
        <begin position="60"/>
        <end position="90"/>
    </location>
</feature>
<dbReference type="GO" id="GO:0051301">
    <property type="term" value="P:cell division"/>
    <property type="evidence" value="ECO:0007669"/>
    <property type="project" value="UniProtKB-KW"/>
</dbReference>
<feature type="region of interest" description="Disordered" evidence="6">
    <location>
        <begin position="1"/>
        <end position="118"/>
    </location>
</feature>
<dbReference type="PANTHER" id="PTHR35740">
    <property type="entry name" value="OS12G0111700 PROTEIN"/>
    <property type="match status" value="1"/>
</dbReference>
<dbReference type="Pfam" id="PF25220">
    <property type="entry name" value="Sororin_C"/>
    <property type="match status" value="1"/>
</dbReference>
<comment type="similarity">
    <text evidence="5">Belongs to the sororin family.</text>
</comment>
<evidence type="ECO:0000256" key="5">
    <source>
        <dbReference type="ARBA" id="ARBA00093465"/>
    </source>
</evidence>
<evidence type="ECO:0000259" key="7">
    <source>
        <dbReference type="Pfam" id="PF25220"/>
    </source>
</evidence>
<dbReference type="EMBL" id="GHES01015707">
    <property type="protein sequence ID" value="MPA46266.1"/>
    <property type="molecule type" value="Transcribed_RNA"/>
</dbReference>
<feature type="domain" description="Sororin C-terminal region" evidence="7">
    <location>
        <begin position="259"/>
        <end position="281"/>
    </location>
</feature>
<feature type="compositionally biased region" description="Low complexity" evidence="6">
    <location>
        <begin position="22"/>
        <end position="36"/>
    </location>
</feature>
<evidence type="ECO:0000256" key="4">
    <source>
        <dbReference type="ARBA" id="ARBA00023306"/>
    </source>
</evidence>
<name>A0A5B6ZRY2_DAVIN</name>
<keyword evidence="3" id="KW-0539">Nucleus</keyword>
<keyword evidence="1" id="KW-0132">Cell division</keyword>
<keyword evidence="2" id="KW-0498">Mitosis</keyword>